<gene>
    <name evidence="3" type="primary">LOC115231940</name>
</gene>
<dbReference type="GO" id="GO:0004046">
    <property type="term" value="F:aminoacylase activity"/>
    <property type="evidence" value="ECO:0007669"/>
    <property type="project" value="TreeGrafter"/>
</dbReference>
<dbReference type="PANTHER" id="PTHR45892:SF1">
    <property type="entry name" value="AMINOACYLASE-1"/>
    <property type="match status" value="1"/>
</dbReference>
<evidence type="ECO:0000313" key="3">
    <source>
        <dbReference type="RefSeq" id="XP_029657683.1"/>
    </source>
</evidence>
<reference evidence="3" key="1">
    <citation type="submission" date="2025-08" db="UniProtKB">
        <authorList>
            <consortium name="RefSeq"/>
        </authorList>
    </citation>
    <scope>IDENTIFICATION</scope>
</reference>
<dbReference type="InterPro" id="IPR052083">
    <property type="entry name" value="Aminoacylase-1_M20A"/>
</dbReference>
<protein>
    <submittedName>
        <fullName evidence="3">Aminoacylase-1-like</fullName>
    </submittedName>
</protein>
<feature type="region of interest" description="Disordered" evidence="1">
    <location>
        <begin position="1"/>
        <end position="39"/>
    </location>
</feature>
<name>A0A6P7U158_9MOLL</name>
<accession>A0A6P7U158</accession>
<evidence type="ECO:0000256" key="1">
    <source>
        <dbReference type="SAM" id="MobiDB-lite"/>
    </source>
</evidence>
<evidence type="ECO:0000313" key="2">
    <source>
        <dbReference type="Proteomes" id="UP000515154"/>
    </source>
</evidence>
<proteinExistence type="predicted"/>
<dbReference type="SUPFAM" id="SSF53187">
    <property type="entry name" value="Zn-dependent exopeptidases"/>
    <property type="match status" value="1"/>
</dbReference>
<dbReference type="Gene3D" id="1.10.150.900">
    <property type="match status" value="1"/>
</dbReference>
<dbReference type="Proteomes" id="UP000515154">
    <property type="component" value="Unplaced"/>
</dbReference>
<dbReference type="Pfam" id="PF01546">
    <property type="entry name" value="Peptidase_M20"/>
    <property type="match status" value="1"/>
</dbReference>
<keyword evidence="2" id="KW-1185">Reference proteome</keyword>
<dbReference type="AlphaFoldDB" id="A0A6P7U158"/>
<dbReference type="KEGG" id="osn:115231940"/>
<dbReference type="RefSeq" id="XP_029657683.1">
    <property type="nucleotide sequence ID" value="XM_029801823.1"/>
</dbReference>
<dbReference type="InterPro" id="IPR002933">
    <property type="entry name" value="Peptidase_M20"/>
</dbReference>
<sequence>MVGSQNMESFTEDIVDAKTNEQTELGGSVSNDSEQIQPSSLDSPFCKSFFSAIDELELETQVMIFPAGTDARYLRAGIPVLNFSPMNNTPVLPHDHDEYLNVDTFLRGIDIYQIILQKIST</sequence>
<dbReference type="PANTHER" id="PTHR45892">
    <property type="entry name" value="AMINOACYLASE-1"/>
    <property type="match status" value="1"/>
</dbReference>
<organism evidence="2 3">
    <name type="scientific">Octopus sinensis</name>
    <name type="common">East Asian common octopus</name>
    <dbReference type="NCBI Taxonomy" id="2607531"/>
    <lineage>
        <taxon>Eukaryota</taxon>
        <taxon>Metazoa</taxon>
        <taxon>Spiralia</taxon>
        <taxon>Lophotrochozoa</taxon>
        <taxon>Mollusca</taxon>
        <taxon>Cephalopoda</taxon>
        <taxon>Coleoidea</taxon>
        <taxon>Octopodiformes</taxon>
        <taxon>Octopoda</taxon>
        <taxon>Incirrata</taxon>
        <taxon>Octopodidae</taxon>
        <taxon>Octopus</taxon>
    </lineage>
</organism>
<feature type="compositionally biased region" description="Polar residues" evidence="1">
    <location>
        <begin position="22"/>
        <end position="39"/>
    </location>
</feature>